<keyword evidence="5" id="KW-1185">Reference proteome</keyword>
<dbReference type="Proteomes" id="UP000006175">
    <property type="component" value="Chromosome"/>
</dbReference>
<dbReference type="SUPFAM" id="SSF53756">
    <property type="entry name" value="UDP-Glycosyltransferase/glycogen phosphorylase"/>
    <property type="match status" value="1"/>
</dbReference>
<feature type="domain" description="Glycosyltransferase subfamily 4-like N-terminal" evidence="3">
    <location>
        <begin position="18"/>
        <end position="210"/>
    </location>
</feature>
<dbReference type="HOGENOM" id="CLU_711016_0_0_2"/>
<dbReference type="GeneID" id="13062214"/>
<organism evidence="4 5">
    <name type="scientific">Desulfurococcus amylolyticus DSM 16532</name>
    <dbReference type="NCBI Taxonomy" id="768672"/>
    <lineage>
        <taxon>Archaea</taxon>
        <taxon>Thermoproteota</taxon>
        <taxon>Thermoprotei</taxon>
        <taxon>Desulfurococcales</taxon>
        <taxon>Desulfurococcaceae</taxon>
        <taxon>Desulfurococcus</taxon>
    </lineage>
</organism>
<accession>I3XR54</accession>
<sequence length="402" mass="46526">MFKNKILVVSEIFYPEGGGAEYATYLILKLLAEAGFRITMVTGTKKPAHIEGVRYYVTDLLGNWNRVKRFMYVSMLSRQRWFLKLLRDHDIFYIPLMAYPLISLAKKYGLKTIVHIHNYVPVRYHGVKYYFEKDVLGVLEGMKMGVFHEVYVHNSVARTLALPISYAVFMLSREWIKDADKLICVSRRQAQIIAKNLPDVTKNIRVIYNPLPEISNVEKRLDEGPTFLYVGGGSYIKGYHILVKMLKMLGERNAFKAKFMLTNIYSKRQQEELTKLKKKYRIDIEILGRISYEELLKAYSKAWALLFPSIWEEPLPYAIIESMLLKTIPIAPRAGGIPEIVNGTKAESFLFEPGNLNSFADALKRIAEMDSPELIEIGEEIRYHIIKKFSNTKNELLEIFDL</sequence>
<evidence type="ECO:0000313" key="5">
    <source>
        <dbReference type="Proteomes" id="UP000006175"/>
    </source>
</evidence>
<dbReference type="KEGG" id="dfd:Desfe_0524"/>
<protein>
    <submittedName>
        <fullName evidence="4">Glycosyl transferase group 1</fullName>
    </submittedName>
</protein>
<gene>
    <name evidence="4" type="ORF">Desfe_0524</name>
</gene>
<dbReference type="Pfam" id="PF13439">
    <property type="entry name" value="Glyco_transf_4"/>
    <property type="match status" value="1"/>
</dbReference>
<dbReference type="eggNOG" id="arCOG01418">
    <property type="taxonomic scope" value="Archaea"/>
</dbReference>
<name>I3XR54_DESAM</name>
<dbReference type="Pfam" id="PF00534">
    <property type="entry name" value="Glycos_transf_1"/>
    <property type="match status" value="1"/>
</dbReference>
<evidence type="ECO:0000259" key="2">
    <source>
        <dbReference type="Pfam" id="PF00534"/>
    </source>
</evidence>
<evidence type="ECO:0000313" key="4">
    <source>
        <dbReference type="EMBL" id="AFL66428.1"/>
    </source>
</evidence>
<dbReference type="AlphaFoldDB" id="I3XR54"/>
<dbReference type="CDD" id="cd03801">
    <property type="entry name" value="GT4_PimA-like"/>
    <property type="match status" value="1"/>
</dbReference>
<dbReference type="EMBL" id="CP003321">
    <property type="protein sequence ID" value="AFL66428.1"/>
    <property type="molecule type" value="Genomic_DNA"/>
</dbReference>
<keyword evidence="1 4" id="KW-0808">Transferase</keyword>
<dbReference type="GO" id="GO:0016757">
    <property type="term" value="F:glycosyltransferase activity"/>
    <property type="evidence" value="ECO:0007669"/>
    <property type="project" value="InterPro"/>
</dbReference>
<dbReference type="PANTHER" id="PTHR46401:SF2">
    <property type="entry name" value="GLYCOSYLTRANSFERASE WBBK-RELATED"/>
    <property type="match status" value="1"/>
</dbReference>
<evidence type="ECO:0000256" key="1">
    <source>
        <dbReference type="ARBA" id="ARBA00022679"/>
    </source>
</evidence>
<proteinExistence type="predicted"/>
<evidence type="ECO:0000259" key="3">
    <source>
        <dbReference type="Pfam" id="PF13439"/>
    </source>
</evidence>
<dbReference type="OrthoDB" id="131038at2157"/>
<dbReference type="PANTHER" id="PTHR46401">
    <property type="entry name" value="GLYCOSYLTRANSFERASE WBBK-RELATED"/>
    <property type="match status" value="1"/>
</dbReference>
<feature type="domain" description="Glycosyl transferase family 1" evidence="2">
    <location>
        <begin position="214"/>
        <end position="370"/>
    </location>
</feature>
<dbReference type="Gene3D" id="3.40.50.2000">
    <property type="entry name" value="Glycogen Phosphorylase B"/>
    <property type="match status" value="2"/>
</dbReference>
<dbReference type="RefSeq" id="WP_014767329.1">
    <property type="nucleotide sequence ID" value="NC_018001.1"/>
</dbReference>
<reference evidence="4 5" key="1">
    <citation type="journal article" date="2012" name="J. Bacteriol.">
        <title>Complete Genome Sequence of Desulfurococcus fermentans, a Hyperthermophilic Cellulolytic Crenarchaeon Isolated from a Freshwater Hot Spring in Kamchatka, Russia.</title>
        <authorList>
            <person name="Susanti D."/>
            <person name="Johnson E.F."/>
            <person name="Rodriguez J.R."/>
            <person name="Anderson I."/>
            <person name="Perevalova A.A."/>
            <person name="Kyrpides N."/>
            <person name="Lucas S."/>
            <person name="Han J."/>
            <person name="Lapidus A."/>
            <person name="Cheng J.F."/>
            <person name="Goodwin L."/>
            <person name="Pitluck S."/>
            <person name="Mavrommatis K."/>
            <person name="Peters L."/>
            <person name="Land M.L."/>
            <person name="Hauser L."/>
            <person name="Gopalan V."/>
            <person name="Chan P.P."/>
            <person name="Lowe T.M."/>
            <person name="Atomi H."/>
            <person name="Bonch-Osmolovskaya E.A."/>
            <person name="Woyke T."/>
            <person name="Mukhopadhyay B."/>
        </authorList>
    </citation>
    <scope>NUCLEOTIDE SEQUENCE [LARGE SCALE GENOMIC DNA]</scope>
    <source>
        <strain evidence="4 5">DSM 16532</strain>
    </source>
</reference>
<dbReference type="InterPro" id="IPR001296">
    <property type="entry name" value="Glyco_trans_1"/>
</dbReference>
<dbReference type="InterPro" id="IPR028098">
    <property type="entry name" value="Glyco_trans_4-like_N"/>
</dbReference>